<reference evidence="4 5" key="1">
    <citation type="submission" date="2020-12" db="EMBL/GenBank/DDBJ databases">
        <title>WGS of Thermoactinomyces spp.</title>
        <authorList>
            <person name="Cheng K."/>
        </authorList>
    </citation>
    <scope>NUCLEOTIDE SEQUENCE [LARGE SCALE GENOMIC DNA]</scope>
    <source>
        <strain evidence="5">CICC 10650\ACCC 41061</strain>
    </source>
</reference>
<dbReference type="EMBL" id="JAECVU010000001">
    <property type="protein sequence ID" value="MBH8587715.1"/>
    <property type="molecule type" value="Genomic_DNA"/>
</dbReference>
<comment type="caution">
    <text evidence="4">The sequence shown here is derived from an EMBL/GenBank/DDBJ whole genome shotgun (WGS) entry which is preliminary data.</text>
</comment>
<keyword evidence="5" id="KW-1185">Reference proteome</keyword>
<keyword evidence="2" id="KW-0472">Membrane</keyword>
<accession>A0ABS0QEL5</accession>
<sequence>MRKHFLLLLTVLMLSGVFLIPAEGQAQESQDVEALRKEVESLRSEVEKLKTKNDEYNFLKEQIKEFKNSADKDMDDNRAFVEREWDKFLTFLYVVGGLAAFFLGASFFSFCKKLKDKAEQEYEDLKKKSMDKFEKQKAEVEEEFSKKWDRFVKENKLNKRVDDLEQLMENERRYKEAKILVLGSEEDLYKMQEYLNPALIKRGVRIPEYFSLDKNANQVPKEEIKEKLKDKEIVVYYYDPKVKEEQGKKEISPDLRMKAIMELIKNENLQVPVIIYSYKKGENGWLEKSDKDFIDDFDFIWLVLANYPSTLLGHIFTYIHALPEKKEG</sequence>
<gene>
    <name evidence="4" type="ORF">I8U22_02625</name>
</gene>
<feature type="coiled-coil region" evidence="1">
    <location>
        <begin position="25"/>
        <end position="69"/>
    </location>
</feature>
<evidence type="ECO:0000256" key="2">
    <source>
        <dbReference type="SAM" id="Phobius"/>
    </source>
</evidence>
<feature type="coiled-coil region" evidence="1">
    <location>
        <begin position="108"/>
        <end position="174"/>
    </location>
</feature>
<evidence type="ECO:0000256" key="1">
    <source>
        <dbReference type="SAM" id="Coils"/>
    </source>
</evidence>
<evidence type="ECO:0000313" key="5">
    <source>
        <dbReference type="Proteomes" id="UP000641910"/>
    </source>
</evidence>
<keyword evidence="2" id="KW-1133">Transmembrane helix</keyword>
<keyword evidence="1" id="KW-0175">Coiled coil</keyword>
<dbReference type="RefSeq" id="WP_121873976.1">
    <property type="nucleotide sequence ID" value="NZ_JACEIS010000004.1"/>
</dbReference>
<feature type="transmembrane region" description="Helical" evidence="2">
    <location>
        <begin position="88"/>
        <end position="110"/>
    </location>
</feature>
<feature type="signal peptide" evidence="3">
    <location>
        <begin position="1"/>
        <end position="26"/>
    </location>
</feature>
<feature type="chain" id="PRO_5047328425" evidence="3">
    <location>
        <begin position="27"/>
        <end position="328"/>
    </location>
</feature>
<proteinExistence type="predicted"/>
<evidence type="ECO:0000313" key="4">
    <source>
        <dbReference type="EMBL" id="MBH8587715.1"/>
    </source>
</evidence>
<name>A0ABS0QEL5_THEVU</name>
<evidence type="ECO:0000256" key="3">
    <source>
        <dbReference type="SAM" id="SignalP"/>
    </source>
</evidence>
<protein>
    <submittedName>
        <fullName evidence="4">Uncharacterized protein</fullName>
    </submittedName>
</protein>
<dbReference type="Proteomes" id="UP000641910">
    <property type="component" value="Unassembled WGS sequence"/>
</dbReference>
<keyword evidence="3" id="KW-0732">Signal</keyword>
<keyword evidence="2" id="KW-0812">Transmembrane</keyword>
<organism evidence="4 5">
    <name type="scientific">Thermoactinomyces vulgaris</name>
    <dbReference type="NCBI Taxonomy" id="2026"/>
    <lineage>
        <taxon>Bacteria</taxon>
        <taxon>Bacillati</taxon>
        <taxon>Bacillota</taxon>
        <taxon>Bacilli</taxon>
        <taxon>Bacillales</taxon>
        <taxon>Thermoactinomycetaceae</taxon>
        <taxon>Thermoactinomyces</taxon>
    </lineage>
</organism>